<dbReference type="Pfam" id="PF13654">
    <property type="entry name" value="AAA_32"/>
    <property type="match status" value="1"/>
</dbReference>
<evidence type="ECO:0000313" key="2">
    <source>
        <dbReference type="EMBL" id="AFP85862.1"/>
    </source>
</evidence>
<proteinExistence type="predicted"/>
<evidence type="ECO:0000313" key="3">
    <source>
        <dbReference type="Proteomes" id="UP000003937"/>
    </source>
</evidence>
<sequence>MNKLSYLYHPYAPIRFTILMEKEKKHYCEMTTEIVKNISLTPKKSIESLYAVIDLSIHQHLAKQLEDNFAARETCLWQSCIKFKHLFDVSCYPNTIKLQLDLMHQANGGVLIIGIHSFIKESILRMQLKQMILQQRCDWFTLDNRNNPLVLSTPLMPPDLQLIILGNRKKLADLGLVGKDLFRFVLYGECVSELRVTKIKYIKSWYSWGQYDH</sequence>
<dbReference type="HOGENOM" id="CLU_1293571_0_0_6"/>
<reference evidence="2 3" key="1">
    <citation type="journal article" date="2012" name="Mol. Biol. Evol.">
        <title>Genome reduction and co-evolution between the primary and secondary bacterial symbionts of psyllids.</title>
        <authorList>
            <person name="Sloan D.B."/>
            <person name="Moran N.A."/>
        </authorList>
    </citation>
    <scope>NUCLEOTIDE SEQUENCE [LARGE SCALE GENOMIC DNA]</scope>
    <source>
        <strain evidence="2">Hcub_S</strain>
    </source>
</reference>
<organism evidence="2 3">
    <name type="scientific">secondary endosymbiont of Heteropsylla cubana</name>
    <dbReference type="NCBI Taxonomy" id="134287"/>
    <lineage>
        <taxon>Bacteria</taxon>
        <taxon>Pseudomonadati</taxon>
        <taxon>Pseudomonadota</taxon>
        <taxon>Gammaproteobacteria</taxon>
        <taxon>Enterobacterales</taxon>
        <taxon>Enterobacteriaceae</taxon>
        <taxon>aphid secondary symbionts</taxon>
    </lineage>
</organism>
<dbReference type="InterPro" id="IPR041699">
    <property type="entry name" value="AAA_32"/>
</dbReference>
<accession>J7GSZ4</accession>
<dbReference type="InterPro" id="IPR027417">
    <property type="entry name" value="P-loop_NTPase"/>
</dbReference>
<dbReference type="STRING" id="134287.A35E_00577"/>
<dbReference type="KEGG" id="sehc:A35E_00577"/>
<feature type="domain" description="Lon protease AAA" evidence="1">
    <location>
        <begin position="100"/>
        <end position="174"/>
    </location>
</feature>
<name>J7GSZ4_9ENTR</name>
<keyword evidence="3" id="KW-1185">Reference proteome</keyword>
<dbReference type="EMBL" id="CP003547">
    <property type="protein sequence ID" value="AFP85862.1"/>
    <property type="molecule type" value="Genomic_DNA"/>
</dbReference>
<evidence type="ECO:0000259" key="1">
    <source>
        <dbReference type="Pfam" id="PF13654"/>
    </source>
</evidence>
<dbReference type="AlphaFoldDB" id="J7GSZ4"/>
<dbReference type="RefSeq" id="WP_014889159.1">
    <property type="nucleotide sequence ID" value="NC_018420.1"/>
</dbReference>
<dbReference type="OrthoDB" id="9758568at2"/>
<protein>
    <recommendedName>
        <fullName evidence="1">Lon protease AAA domain-containing protein</fullName>
    </recommendedName>
</protein>
<dbReference type="Gene3D" id="3.40.50.300">
    <property type="entry name" value="P-loop containing nucleotide triphosphate hydrolases"/>
    <property type="match status" value="1"/>
</dbReference>
<dbReference type="Proteomes" id="UP000003937">
    <property type="component" value="Chromosome"/>
</dbReference>
<gene>
    <name evidence="2" type="ORF">A35E_00577</name>
</gene>